<dbReference type="Gene3D" id="1.10.357.10">
    <property type="entry name" value="Tetracycline Repressor, domain 2"/>
    <property type="match status" value="1"/>
</dbReference>
<accession>A0A0N1F6I0</accession>
<evidence type="ECO:0000259" key="5">
    <source>
        <dbReference type="PROSITE" id="PS50977"/>
    </source>
</evidence>
<keyword evidence="2 4" id="KW-0238">DNA-binding</keyword>
<dbReference type="Pfam" id="PF21993">
    <property type="entry name" value="TetR_C_13_2"/>
    <property type="match status" value="1"/>
</dbReference>
<dbReference type="InterPro" id="IPR036271">
    <property type="entry name" value="Tet_transcr_reg_TetR-rel_C_sf"/>
</dbReference>
<proteinExistence type="predicted"/>
<dbReference type="RefSeq" id="WP_054208914.1">
    <property type="nucleotide sequence ID" value="NZ_LGSZ01000032.1"/>
</dbReference>
<dbReference type="GO" id="GO:0003677">
    <property type="term" value="F:DNA binding"/>
    <property type="evidence" value="ECO:0007669"/>
    <property type="project" value="UniProtKB-UniRule"/>
</dbReference>
<protein>
    <submittedName>
        <fullName evidence="6">TetR family transcriptional regulator</fullName>
    </submittedName>
</protein>
<dbReference type="SUPFAM" id="SSF48498">
    <property type="entry name" value="Tetracyclin repressor-like, C-terminal domain"/>
    <property type="match status" value="1"/>
</dbReference>
<evidence type="ECO:0000256" key="4">
    <source>
        <dbReference type="PROSITE-ProRule" id="PRU00335"/>
    </source>
</evidence>
<dbReference type="InterPro" id="IPR054156">
    <property type="entry name" value="YxaF_TetR_C"/>
</dbReference>
<evidence type="ECO:0000256" key="1">
    <source>
        <dbReference type="ARBA" id="ARBA00023015"/>
    </source>
</evidence>
<keyword evidence="1" id="KW-0805">Transcription regulation</keyword>
<dbReference type="SUPFAM" id="SSF46689">
    <property type="entry name" value="Homeodomain-like"/>
    <property type="match status" value="1"/>
</dbReference>
<dbReference type="PANTHER" id="PTHR47506:SF10">
    <property type="entry name" value="TRANSCRIPTIONAL REGULATORY PROTEIN"/>
    <property type="match status" value="1"/>
</dbReference>
<name>A0A0N1F6I0_9HYPH</name>
<evidence type="ECO:0000313" key="6">
    <source>
        <dbReference type="EMBL" id="KPH80982.1"/>
    </source>
</evidence>
<organism evidence="6 7">
    <name type="scientific">Bosea vaviloviae</name>
    <dbReference type="NCBI Taxonomy" id="1526658"/>
    <lineage>
        <taxon>Bacteria</taxon>
        <taxon>Pseudomonadati</taxon>
        <taxon>Pseudomonadota</taxon>
        <taxon>Alphaproteobacteria</taxon>
        <taxon>Hyphomicrobiales</taxon>
        <taxon>Boseaceae</taxon>
        <taxon>Bosea</taxon>
    </lineage>
</organism>
<dbReference type="Pfam" id="PF00440">
    <property type="entry name" value="TetR_N"/>
    <property type="match status" value="1"/>
</dbReference>
<sequence length="194" mass="21100">MARPKTFDPDTKLDLAMDEFWRKGYDGLQVHDLCRAMGLNPGSLYGTFGDKRTLFLAAFDRYASTVSKEAIDRVAAAPSGLDGLRAYFSHIVESILDGRRSWGCLVTNVAVELTSRDPEIAARVQAHFQRLEGAFAAALLRSFNAGQISQAAVGSAPFLLCVVQGLNVVAKTKPSRERLESIVRPAIEAIAKSV</sequence>
<dbReference type="PATRIC" id="fig|1526658.3.peg.660"/>
<comment type="caution">
    <text evidence="6">The sequence shown here is derived from an EMBL/GenBank/DDBJ whole genome shotgun (WGS) entry which is preliminary data.</text>
</comment>
<keyword evidence="3" id="KW-0804">Transcription</keyword>
<keyword evidence="7" id="KW-1185">Reference proteome</keyword>
<evidence type="ECO:0000313" key="7">
    <source>
        <dbReference type="Proteomes" id="UP000037822"/>
    </source>
</evidence>
<dbReference type="PROSITE" id="PS50977">
    <property type="entry name" value="HTH_TETR_2"/>
    <property type="match status" value="1"/>
</dbReference>
<evidence type="ECO:0000256" key="3">
    <source>
        <dbReference type="ARBA" id="ARBA00023163"/>
    </source>
</evidence>
<gene>
    <name evidence="6" type="ORF">AE618_09980</name>
</gene>
<feature type="DNA-binding region" description="H-T-H motif" evidence="4">
    <location>
        <begin position="29"/>
        <end position="48"/>
    </location>
</feature>
<dbReference type="Gene3D" id="1.10.10.60">
    <property type="entry name" value="Homeodomain-like"/>
    <property type="match status" value="1"/>
</dbReference>
<reference evidence="6 7" key="1">
    <citation type="submission" date="2015-07" db="EMBL/GenBank/DDBJ databases">
        <title>Whole genome sequencing of Bosea vaviloviae isolated from cave pool.</title>
        <authorList>
            <person name="Tan N.E.H."/>
            <person name="Lee Y.P."/>
            <person name="Gan H.M."/>
            <person name="Barton H."/>
            <person name="Savka M.A."/>
        </authorList>
    </citation>
    <scope>NUCLEOTIDE SEQUENCE [LARGE SCALE GENOMIC DNA]</scope>
    <source>
        <strain evidence="6 7">SD260</strain>
    </source>
</reference>
<dbReference type="OrthoDB" id="9795242at2"/>
<feature type="domain" description="HTH tetR-type" evidence="5">
    <location>
        <begin position="6"/>
        <end position="66"/>
    </location>
</feature>
<dbReference type="AlphaFoldDB" id="A0A0N1F6I0"/>
<dbReference type="Proteomes" id="UP000037822">
    <property type="component" value="Unassembled WGS sequence"/>
</dbReference>
<dbReference type="EMBL" id="LGSZ01000032">
    <property type="protein sequence ID" value="KPH80982.1"/>
    <property type="molecule type" value="Genomic_DNA"/>
</dbReference>
<dbReference type="PANTHER" id="PTHR47506">
    <property type="entry name" value="TRANSCRIPTIONAL REGULATORY PROTEIN"/>
    <property type="match status" value="1"/>
</dbReference>
<evidence type="ECO:0000256" key="2">
    <source>
        <dbReference type="ARBA" id="ARBA00023125"/>
    </source>
</evidence>
<dbReference type="InterPro" id="IPR001647">
    <property type="entry name" value="HTH_TetR"/>
</dbReference>
<dbReference type="InterPro" id="IPR009057">
    <property type="entry name" value="Homeodomain-like_sf"/>
</dbReference>